<proteinExistence type="predicted"/>
<sequence>MLALGNCKQIDYGAISLFKQLDIPPLKEEHDDYCEIPPPLHLHSLHLRNL</sequence>
<dbReference type="AlphaFoldDB" id="A0A0K2UQ40"/>
<evidence type="ECO:0000313" key="1">
    <source>
        <dbReference type="EMBL" id="CDW40369.1"/>
    </source>
</evidence>
<dbReference type="EMBL" id="HACA01023008">
    <property type="protein sequence ID" value="CDW40369.1"/>
    <property type="molecule type" value="Transcribed_RNA"/>
</dbReference>
<name>A0A0K2UQ40_LEPSM</name>
<organism evidence="1">
    <name type="scientific">Lepeophtheirus salmonis</name>
    <name type="common">Salmon louse</name>
    <name type="synonym">Caligus salmonis</name>
    <dbReference type="NCBI Taxonomy" id="72036"/>
    <lineage>
        <taxon>Eukaryota</taxon>
        <taxon>Metazoa</taxon>
        <taxon>Ecdysozoa</taxon>
        <taxon>Arthropoda</taxon>
        <taxon>Crustacea</taxon>
        <taxon>Multicrustacea</taxon>
        <taxon>Hexanauplia</taxon>
        <taxon>Copepoda</taxon>
        <taxon>Siphonostomatoida</taxon>
        <taxon>Caligidae</taxon>
        <taxon>Lepeophtheirus</taxon>
    </lineage>
</organism>
<protein>
    <submittedName>
        <fullName evidence="1">DNA transposase THAP9like [Danio rerio]</fullName>
    </submittedName>
</protein>
<reference evidence="1" key="1">
    <citation type="submission" date="2014-05" db="EMBL/GenBank/DDBJ databases">
        <authorList>
            <person name="Chronopoulou M."/>
        </authorList>
    </citation>
    <scope>NUCLEOTIDE SEQUENCE</scope>
    <source>
        <tissue evidence="1">Whole organism</tissue>
    </source>
</reference>
<accession>A0A0K2UQ40</accession>